<evidence type="ECO:0000259" key="3">
    <source>
        <dbReference type="PROSITE" id="PS01124"/>
    </source>
</evidence>
<dbReference type="Gene3D" id="1.10.10.60">
    <property type="entry name" value="Homeodomain-like"/>
    <property type="match status" value="1"/>
</dbReference>
<organism evidence="4 5">
    <name type="scientific">Aeromicrobium alkaliterrae</name>
    <dbReference type="NCBI Taxonomy" id="302168"/>
    <lineage>
        <taxon>Bacteria</taxon>
        <taxon>Bacillati</taxon>
        <taxon>Actinomycetota</taxon>
        <taxon>Actinomycetes</taxon>
        <taxon>Propionibacteriales</taxon>
        <taxon>Nocardioidaceae</taxon>
        <taxon>Aeromicrobium</taxon>
    </lineage>
</organism>
<evidence type="ECO:0000313" key="5">
    <source>
        <dbReference type="Proteomes" id="UP001501057"/>
    </source>
</evidence>
<dbReference type="EMBL" id="BAAAME010000004">
    <property type="protein sequence ID" value="GAA1741850.1"/>
    <property type="molecule type" value="Genomic_DNA"/>
</dbReference>
<dbReference type="Pfam" id="PF12833">
    <property type="entry name" value="HTH_18"/>
    <property type="match status" value="1"/>
</dbReference>
<dbReference type="InterPro" id="IPR014710">
    <property type="entry name" value="RmlC-like_jellyroll"/>
</dbReference>
<dbReference type="SUPFAM" id="SSF46689">
    <property type="entry name" value="Homeodomain-like"/>
    <property type="match status" value="1"/>
</dbReference>
<comment type="caution">
    <text evidence="4">The sequence shown here is derived from an EMBL/GenBank/DDBJ whole genome shotgun (WGS) entry which is preliminary data.</text>
</comment>
<proteinExistence type="predicted"/>
<evidence type="ECO:0000256" key="1">
    <source>
        <dbReference type="ARBA" id="ARBA00023015"/>
    </source>
</evidence>
<dbReference type="SMART" id="SM00342">
    <property type="entry name" value="HTH_ARAC"/>
    <property type="match status" value="1"/>
</dbReference>
<name>A0ABP4W3T8_9ACTN</name>
<keyword evidence="2" id="KW-0804">Transcription</keyword>
<protein>
    <submittedName>
        <fullName evidence="4">Helix-turn-helix transcriptional regulator</fullName>
    </submittedName>
</protein>
<feature type="domain" description="HTH araC/xylS-type" evidence="3">
    <location>
        <begin position="145"/>
        <end position="231"/>
    </location>
</feature>
<dbReference type="InterPro" id="IPR013096">
    <property type="entry name" value="Cupin_2"/>
</dbReference>
<evidence type="ECO:0000313" key="4">
    <source>
        <dbReference type="EMBL" id="GAA1741850.1"/>
    </source>
</evidence>
<dbReference type="PROSITE" id="PS01124">
    <property type="entry name" value="HTH_ARAC_FAMILY_2"/>
    <property type="match status" value="1"/>
</dbReference>
<dbReference type="InterPro" id="IPR018060">
    <property type="entry name" value="HTH_AraC"/>
</dbReference>
<dbReference type="PANTHER" id="PTHR11019">
    <property type="entry name" value="HTH-TYPE TRANSCRIPTIONAL REGULATOR NIMR"/>
    <property type="match status" value="1"/>
</dbReference>
<dbReference type="InterPro" id="IPR009057">
    <property type="entry name" value="Homeodomain-like_sf"/>
</dbReference>
<dbReference type="InterPro" id="IPR011051">
    <property type="entry name" value="RmlC_Cupin_sf"/>
</dbReference>
<dbReference type="PANTHER" id="PTHR11019:SF159">
    <property type="entry name" value="TRANSCRIPTIONAL REGULATOR-RELATED"/>
    <property type="match status" value="1"/>
</dbReference>
<keyword evidence="1" id="KW-0805">Transcription regulation</keyword>
<dbReference type="SUPFAM" id="SSF51182">
    <property type="entry name" value="RmlC-like cupins"/>
    <property type="match status" value="1"/>
</dbReference>
<dbReference type="Pfam" id="PF07883">
    <property type="entry name" value="Cupin_2"/>
    <property type="match status" value="1"/>
</dbReference>
<gene>
    <name evidence="4" type="ORF">GCM10009710_22500</name>
</gene>
<dbReference type="Gene3D" id="2.60.120.10">
    <property type="entry name" value="Jelly Rolls"/>
    <property type="match status" value="1"/>
</dbReference>
<evidence type="ECO:0000256" key="2">
    <source>
        <dbReference type="ARBA" id="ARBA00023163"/>
    </source>
</evidence>
<dbReference type="Proteomes" id="UP001501057">
    <property type="component" value="Unassembled WGS sequence"/>
</dbReference>
<reference evidence="5" key="1">
    <citation type="journal article" date="2019" name="Int. J. Syst. Evol. Microbiol.">
        <title>The Global Catalogue of Microorganisms (GCM) 10K type strain sequencing project: providing services to taxonomists for standard genome sequencing and annotation.</title>
        <authorList>
            <consortium name="The Broad Institute Genomics Platform"/>
            <consortium name="The Broad Institute Genome Sequencing Center for Infectious Disease"/>
            <person name="Wu L."/>
            <person name="Ma J."/>
        </authorList>
    </citation>
    <scope>NUCLEOTIDE SEQUENCE [LARGE SCALE GENOMIC DNA]</scope>
    <source>
        <strain evidence="5">JCM 13518</strain>
    </source>
</reference>
<keyword evidence="5" id="KW-1185">Reference proteome</keyword>
<sequence>MSLATRQRRLTELVPEHAVRLLGHAEHAHEEPHLIHVVTGAAYLTVDGDPVTLRTHESLWLAPDVPHAARYESGSLVLGPLLHDEDVPPVRVQRLGVVPAVVDVMTTILAVAPRTEEQIADLRTALGEVLRSLRAPHFALVVPTHPVAAAVAREARISSAPLDEIAARHGASSRHVQRLFTEQTGLPFHRWRVHARLNTAIARLRAGESMSRAARAAGYETRSGLLKALTREVEPSELRRLLSS</sequence>
<dbReference type="RefSeq" id="WP_344201440.1">
    <property type="nucleotide sequence ID" value="NZ_BAAAME010000004.1"/>
</dbReference>
<accession>A0ABP4W3T8</accession>